<keyword evidence="1" id="KW-0862">Zinc</keyword>
<evidence type="ECO:0000256" key="1">
    <source>
        <dbReference type="PROSITE-ProRule" id="PRU00047"/>
    </source>
</evidence>
<keyword evidence="1" id="KW-0863">Zinc-finger</keyword>
<feature type="domain" description="CCHC-type" evidence="2">
    <location>
        <begin position="113"/>
        <end position="129"/>
    </location>
</feature>
<evidence type="ECO:0000313" key="4">
    <source>
        <dbReference type="WBParaSite" id="nRc.2.0.1.t29954-RA"/>
    </source>
</evidence>
<dbReference type="PROSITE" id="PS50158">
    <property type="entry name" value="ZF_CCHC"/>
    <property type="match status" value="1"/>
</dbReference>
<dbReference type="InterPro" id="IPR001878">
    <property type="entry name" value="Znf_CCHC"/>
</dbReference>
<name>A0A915JV87_ROMCU</name>
<dbReference type="GO" id="GO:0003676">
    <property type="term" value="F:nucleic acid binding"/>
    <property type="evidence" value="ECO:0007669"/>
    <property type="project" value="InterPro"/>
</dbReference>
<protein>
    <submittedName>
        <fullName evidence="4">CCHC-type domain-containing protein</fullName>
    </submittedName>
</protein>
<dbReference type="Proteomes" id="UP000887565">
    <property type="component" value="Unplaced"/>
</dbReference>
<reference evidence="4" key="1">
    <citation type="submission" date="2022-11" db="UniProtKB">
        <authorList>
            <consortium name="WormBaseParasite"/>
        </authorList>
    </citation>
    <scope>IDENTIFICATION</scope>
</reference>
<sequence>MPLWEHPSIQIQHLSTWKQQLDIIYHLTDAQRAVNKQLKDEENNQIIYAHLGARAIRQFKHLLAIDQIWMMPHNDFHNAIITMFEQLMRQCIAFYQFQTFKQCRDKSIVKDSKCYDCGHKGHFAKYCERHPGKLNESSDEEKAVKMTNLRSEMNWQATQQIKCSIIQLLVLEDSLLQQSNTMVAEQR</sequence>
<proteinExistence type="predicted"/>
<dbReference type="WBParaSite" id="nRc.2.0.1.t29954-RA">
    <property type="protein sequence ID" value="nRc.2.0.1.t29954-RA"/>
    <property type="gene ID" value="nRc.2.0.1.g29954"/>
</dbReference>
<evidence type="ECO:0000313" key="3">
    <source>
        <dbReference type="Proteomes" id="UP000887565"/>
    </source>
</evidence>
<keyword evidence="3" id="KW-1185">Reference proteome</keyword>
<evidence type="ECO:0000259" key="2">
    <source>
        <dbReference type="PROSITE" id="PS50158"/>
    </source>
</evidence>
<dbReference type="AlphaFoldDB" id="A0A915JV87"/>
<dbReference type="GO" id="GO:0008270">
    <property type="term" value="F:zinc ion binding"/>
    <property type="evidence" value="ECO:0007669"/>
    <property type="project" value="UniProtKB-KW"/>
</dbReference>
<dbReference type="Gene3D" id="4.10.60.10">
    <property type="entry name" value="Zinc finger, CCHC-type"/>
    <property type="match status" value="1"/>
</dbReference>
<organism evidence="3 4">
    <name type="scientific">Romanomermis culicivorax</name>
    <name type="common">Nematode worm</name>
    <dbReference type="NCBI Taxonomy" id="13658"/>
    <lineage>
        <taxon>Eukaryota</taxon>
        <taxon>Metazoa</taxon>
        <taxon>Ecdysozoa</taxon>
        <taxon>Nematoda</taxon>
        <taxon>Enoplea</taxon>
        <taxon>Dorylaimia</taxon>
        <taxon>Mermithida</taxon>
        <taxon>Mermithoidea</taxon>
        <taxon>Mermithidae</taxon>
        <taxon>Romanomermis</taxon>
    </lineage>
</organism>
<keyword evidence="1" id="KW-0479">Metal-binding</keyword>
<accession>A0A915JV87</accession>